<evidence type="ECO:0000313" key="2">
    <source>
        <dbReference type="Proteomes" id="UP000248987"/>
    </source>
</evidence>
<accession>A0A327RVY8</accession>
<comment type="caution">
    <text evidence="1">The sequence shown here is derived from an EMBL/GenBank/DDBJ whole genome shotgun (WGS) entry which is preliminary data.</text>
</comment>
<proteinExistence type="predicted"/>
<dbReference type="PROSITE" id="PS51257">
    <property type="entry name" value="PROKAR_LIPOPROTEIN"/>
    <property type="match status" value="1"/>
</dbReference>
<sequence>MKNLVIVLILISICSCKQQNKERNNSEIEFELVGVQKWFNAWKLTANDILKIQPHEPPLMLFFDDEYVYTNSNEPPKNSIEINGPKFFGKELNWTKFKHNDSLTLPTNQRVPIGLMSFTAPISNGSEKAFFVMGVPLFWKNAKVTSKELGDENLYTSVFLHEFAHTQQNKIFGVKLDQFDRDNKFKLELSDDMIQEDFEKDSIYTKKIKAEINMFYDAFHANNILETKQLATKGLEMYNRRQKEYFVNDRAIYNTLDDFFLTMEGIGQYTTVAWLTHPKGGNLDIQKAVKGMRRGGKWWSQDEGLAMFLIYAKISNPELGKEMFGSDLNMINQLLEKQLK</sequence>
<organism evidence="1 2">
    <name type="scientific">Gelidibacter algens</name>
    <dbReference type="NCBI Taxonomy" id="49280"/>
    <lineage>
        <taxon>Bacteria</taxon>
        <taxon>Pseudomonadati</taxon>
        <taxon>Bacteroidota</taxon>
        <taxon>Flavobacteriia</taxon>
        <taxon>Flavobacteriales</taxon>
        <taxon>Flavobacteriaceae</taxon>
        <taxon>Gelidibacter</taxon>
    </lineage>
</organism>
<evidence type="ECO:0000313" key="1">
    <source>
        <dbReference type="EMBL" id="RAJ20601.1"/>
    </source>
</evidence>
<keyword evidence="2" id="KW-1185">Reference proteome</keyword>
<dbReference type="Proteomes" id="UP000248987">
    <property type="component" value="Unassembled WGS sequence"/>
</dbReference>
<dbReference type="EMBL" id="QLLQ01000015">
    <property type="protein sequence ID" value="RAJ20601.1"/>
    <property type="molecule type" value="Genomic_DNA"/>
</dbReference>
<name>A0A327RVY8_9FLAO</name>
<gene>
    <name evidence="1" type="ORF">LX77_03126</name>
</gene>
<dbReference type="RefSeq" id="WP_211314458.1">
    <property type="nucleotide sequence ID" value="NZ_QLLQ01000015.1"/>
</dbReference>
<dbReference type="AlphaFoldDB" id="A0A327RVY8"/>
<protein>
    <submittedName>
        <fullName evidence="1">Uncharacterized protein</fullName>
    </submittedName>
</protein>
<reference evidence="1 2" key="1">
    <citation type="submission" date="2018-06" db="EMBL/GenBank/DDBJ databases">
        <title>Genomic Encyclopedia of Archaeal and Bacterial Type Strains, Phase II (KMG-II): from individual species to whole genera.</title>
        <authorList>
            <person name="Goeker M."/>
        </authorList>
    </citation>
    <scope>NUCLEOTIDE SEQUENCE [LARGE SCALE GENOMIC DNA]</scope>
    <source>
        <strain evidence="1 2">DSM 12408</strain>
    </source>
</reference>